<dbReference type="WBParaSite" id="HPBE_0000202901-mRNA-1">
    <property type="protein sequence ID" value="HPBE_0000202901-mRNA-1"/>
    <property type="gene ID" value="HPBE_0000202901"/>
</dbReference>
<keyword evidence="4" id="KW-1185">Reference proteome</keyword>
<dbReference type="InterPro" id="IPR036397">
    <property type="entry name" value="RNaseH_sf"/>
</dbReference>
<organism evidence="4 5">
    <name type="scientific">Heligmosomoides polygyrus</name>
    <name type="common">Parasitic roundworm</name>
    <dbReference type="NCBI Taxonomy" id="6339"/>
    <lineage>
        <taxon>Eukaryota</taxon>
        <taxon>Metazoa</taxon>
        <taxon>Ecdysozoa</taxon>
        <taxon>Nematoda</taxon>
        <taxon>Chromadorea</taxon>
        <taxon>Rhabditida</taxon>
        <taxon>Rhabditina</taxon>
        <taxon>Rhabditomorpha</taxon>
        <taxon>Strongyloidea</taxon>
        <taxon>Heligmosomidae</taxon>
        <taxon>Heligmosomoides</taxon>
    </lineage>
</organism>
<evidence type="ECO:0000313" key="4">
    <source>
        <dbReference type="Proteomes" id="UP000050761"/>
    </source>
</evidence>
<evidence type="ECO:0000259" key="2">
    <source>
        <dbReference type="PROSITE" id="PS50994"/>
    </source>
</evidence>
<dbReference type="Proteomes" id="UP000050761">
    <property type="component" value="Unassembled WGS sequence"/>
</dbReference>
<evidence type="ECO:0000313" key="3">
    <source>
        <dbReference type="EMBL" id="VDO22725.1"/>
    </source>
</evidence>
<dbReference type="InterPro" id="IPR001584">
    <property type="entry name" value="Integrase_cat-core"/>
</dbReference>
<dbReference type="PROSITE" id="PS50994">
    <property type="entry name" value="INTEGRASE"/>
    <property type="match status" value="1"/>
</dbReference>
<dbReference type="GO" id="GO:0003676">
    <property type="term" value="F:nucleic acid binding"/>
    <property type="evidence" value="ECO:0007669"/>
    <property type="project" value="InterPro"/>
</dbReference>
<dbReference type="Pfam" id="PF18701">
    <property type="entry name" value="DUF5641"/>
    <property type="match status" value="1"/>
</dbReference>
<accession>A0A183F787</accession>
<feature type="region of interest" description="Disordered" evidence="1">
    <location>
        <begin position="769"/>
        <end position="807"/>
    </location>
</feature>
<name>A0A183F787_HELPZ</name>
<dbReference type="AlphaFoldDB" id="A0A183F787"/>
<feature type="domain" description="Integrase catalytic" evidence="2">
    <location>
        <begin position="442"/>
        <end position="643"/>
    </location>
</feature>
<sequence>MSTASSNNDILTEAMQVLEDHVSAPQTPANEDNAAQDSQVQAQAPPQPLMQLDKLPLESFSGDITQFHSFWSAFELAIHNNSSIPPVYKFLYLRGLLKGDARIVLEDLDPDECNYADLVQALKRRYDRPHRTRARLHMQLKQLPKSGLAGSELRETWFRISGLLHGLRKFEDFKMVLPILDLVKGKFPQEIQTKLHHFEFQKGEDFDLDAVMHHLDNIIASKEKYEDSTMLNEDYAVHVNTPQRGRTRTPSPRRHDTNICHFCDSSDHETSQCHVKIPVFVRRRRVRAFMLCYRCLRQGHSVTTCERRPCRHCGHPHHELLYRERIAIVVFIVIDRHQGIAIPPEAHPGAEDAPGVRHTIDIIVHARTTDTNTDRIGEKDRIRHEDGVTQLSLVDLFDEKLTLTLTTKDFITLSQRPPHLSSADVEFIRRTGYDMPLCHSCGPVLPDILIGIDAYWNVVTSDPPVELPSDSQNADEAIERLWSLDSLGIVDEHHPDADTELDQRILDKFYNTSQLIDARRGTPDIIYSDNSTTFHAAETAITEVIYNPSTWKTVSDFASSHKIIWKFITPLSPWKGGFYERMVALFKSAFRKTVGKSLLSLEALQTTIVEIEAVINSRPLTPFRESDVFAHILKPIDFISPEVNIQLPPVSQLPDQHQDVSHRLVDWYKDTTKVLDSFWDIWHSDYLAALRERQQIPHRRKRSATKTPKEGDIVLMADDKLPRGQWPLGVLVKICYGQDNVARSATVRTSAGRQLIRSLAHLYPLEISAPDASDSPGSDSSSTLPPKRVQPSRAAKTAHKVVKSGSL</sequence>
<dbReference type="GO" id="GO:0015074">
    <property type="term" value="P:DNA integration"/>
    <property type="evidence" value="ECO:0007669"/>
    <property type="project" value="InterPro"/>
</dbReference>
<reference evidence="3 4" key="1">
    <citation type="submission" date="2018-11" db="EMBL/GenBank/DDBJ databases">
        <authorList>
            <consortium name="Pathogen Informatics"/>
        </authorList>
    </citation>
    <scope>NUCLEOTIDE SEQUENCE [LARGE SCALE GENOMIC DNA]</scope>
</reference>
<dbReference type="OrthoDB" id="5989166at2759"/>
<evidence type="ECO:0000313" key="5">
    <source>
        <dbReference type="WBParaSite" id="HPBE_0000202901-mRNA-1"/>
    </source>
</evidence>
<feature type="compositionally biased region" description="Low complexity" evidence="1">
    <location>
        <begin position="769"/>
        <end position="782"/>
    </location>
</feature>
<evidence type="ECO:0000256" key="1">
    <source>
        <dbReference type="SAM" id="MobiDB-lite"/>
    </source>
</evidence>
<dbReference type="EMBL" id="UZAH01002674">
    <property type="protein sequence ID" value="VDO22725.1"/>
    <property type="molecule type" value="Genomic_DNA"/>
</dbReference>
<feature type="region of interest" description="Disordered" evidence="1">
    <location>
        <begin position="15"/>
        <end position="42"/>
    </location>
</feature>
<dbReference type="SUPFAM" id="SSF53098">
    <property type="entry name" value="Ribonuclease H-like"/>
    <property type="match status" value="1"/>
</dbReference>
<dbReference type="Pfam" id="PF03564">
    <property type="entry name" value="DUF1759"/>
    <property type="match status" value="1"/>
</dbReference>
<dbReference type="InterPro" id="IPR040676">
    <property type="entry name" value="DUF5641"/>
</dbReference>
<gene>
    <name evidence="3" type="ORF">HPBE_LOCUS2030</name>
</gene>
<accession>A0A3P7XAM2</accession>
<dbReference type="Gene3D" id="3.30.420.10">
    <property type="entry name" value="Ribonuclease H-like superfamily/Ribonuclease H"/>
    <property type="match status" value="1"/>
</dbReference>
<dbReference type="PANTHER" id="PTHR47331">
    <property type="entry name" value="PHD-TYPE DOMAIN-CONTAINING PROTEIN"/>
    <property type="match status" value="1"/>
</dbReference>
<protein>
    <submittedName>
        <fullName evidence="5">Integrase catalytic domain-containing protein</fullName>
    </submittedName>
</protein>
<reference evidence="5" key="2">
    <citation type="submission" date="2019-09" db="UniProtKB">
        <authorList>
            <consortium name="WormBaseParasite"/>
        </authorList>
    </citation>
    <scope>IDENTIFICATION</scope>
</reference>
<dbReference type="InterPro" id="IPR005312">
    <property type="entry name" value="DUF1759"/>
</dbReference>
<dbReference type="InterPro" id="IPR012337">
    <property type="entry name" value="RNaseH-like_sf"/>
</dbReference>
<proteinExistence type="predicted"/>
<feature type="compositionally biased region" description="Basic residues" evidence="1">
    <location>
        <begin position="796"/>
        <end position="807"/>
    </location>
</feature>